<dbReference type="STRING" id="653667.S9VZQ9"/>
<dbReference type="InterPro" id="IPR006549">
    <property type="entry name" value="HAD-SF_hydro_IIIA"/>
</dbReference>
<dbReference type="InterPro" id="IPR027417">
    <property type="entry name" value="P-loop_NTPase"/>
</dbReference>
<dbReference type="RefSeq" id="XP_013023135.1">
    <property type="nucleotide sequence ID" value="XM_013167681.1"/>
</dbReference>
<dbReference type="PANTHER" id="PTHR12083:SF9">
    <property type="entry name" value="BIFUNCTIONAL POLYNUCLEOTIDE PHOSPHATASE_KINASE"/>
    <property type="match status" value="1"/>
</dbReference>
<dbReference type="CDD" id="cd01625">
    <property type="entry name" value="HAD_PNP"/>
    <property type="match status" value="1"/>
</dbReference>
<sequence>MGKRKLAPQSSINSYFDDSEYKKQKNKDPTVTDGKLTWEITESLYIATYGKPKKSEKVATFDLDGTLIKTKSGRVFAKDAGDWLWWHPNVVPTLKKLDSEGFSIVIFSNQNGIPRRASTGHQFQIKVRAILESLDLPVILYAALLRDKYRKPLQGMWDHFVERWAHPIDKSLAFFVGDAAGRPRNHNSTDLKFAENIGIKFDTPEHFFTGEPFDRPDFSSFHPKMFLQEDKTSQPYKFVPAKHQEIVVLVGYPASGKSTLCESQIVPFGYQRVNQDALKTKARCVKAAVEALKNNKSVVIDNTSPTYEAREVWVKLAKEFNVPARCIYLEVPEQLAKHNNTFRYIQQEIKGLPEVAYVSFRSKFQKPSVKEGFESVESVPFRCLPELEEKWNQWYE</sequence>
<dbReference type="Gene3D" id="3.40.50.1000">
    <property type="entry name" value="HAD superfamily/HAD-like"/>
    <property type="match status" value="1"/>
</dbReference>
<dbReference type="GeneID" id="25034506"/>
<dbReference type="NCBIfam" id="TIGR01664">
    <property type="entry name" value="DNA-3'-Pase"/>
    <property type="match status" value="1"/>
</dbReference>
<accession>S9VZQ9</accession>
<dbReference type="GO" id="GO:0005634">
    <property type="term" value="C:nucleus"/>
    <property type="evidence" value="ECO:0007669"/>
    <property type="project" value="EnsemblFungi"/>
</dbReference>
<dbReference type="eggNOG" id="KOG2134">
    <property type="taxonomic scope" value="Eukaryota"/>
</dbReference>
<dbReference type="GO" id="GO:0000012">
    <property type="term" value="P:single strand break repair"/>
    <property type="evidence" value="ECO:0007669"/>
    <property type="project" value="EnsemblFungi"/>
</dbReference>
<reference evidence="1 2" key="1">
    <citation type="journal article" date="2011" name="Science">
        <title>Comparative functional genomics of the fission yeasts.</title>
        <authorList>
            <person name="Rhind N."/>
            <person name="Chen Z."/>
            <person name="Yassour M."/>
            <person name="Thompson D.A."/>
            <person name="Haas B.J."/>
            <person name="Habib N."/>
            <person name="Wapinski I."/>
            <person name="Roy S."/>
            <person name="Lin M.F."/>
            <person name="Heiman D.I."/>
            <person name="Young S.K."/>
            <person name="Furuya K."/>
            <person name="Guo Y."/>
            <person name="Pidoux A."/>
            <person name="Chen H.M."/>
            <person name="Robbertse B."/>
            <person name="Goldberg J.M."/>
            <person name="Aoki K."/>
            <person name="Bayne E.H."/>
            <person name="Berlin A.M."/>
            <person name="Desjardins C.A."/>
            <person name="Dobbs E."/>
            <person name="Dukaj L."/>
            <person name="Fan L."/>
            <person name="FitzGerald M.G."/>
            <person name="French C."/>
            <person name="Gujja S."/>
            <person name="Hansen K."/>
            <person name="Keifenheim D."/>
            <person name="Levin J.Z."/>
            <person name="Mosher R.A."/>
            <person name="Mueller C.A."/>
            <person name="Pfiffner J."/>
            <person name="Priest M."/>
            <person name="Russ C."/>
            <person name="Smialowska A."/>
            <person name="Swoboda P."/>
            <person name="Sykes S.M."/>
            <person name="Vaughn M."/>
            <person name="Vengrova S."/>
            <person name="Yoder R."/>
            <person name="Zeng Q."/>
            <person name="Allshire R."/>
            <person name="Baulcombe D."/>
            <person name="Birren B.W."/>
            <person name="Brown W."/>
            <person name="Ekwall K."/>
            <person name="Kellis M."/>
            <person name="Leatherwood J."/>
            <person name="Levin H."/>
            <person name="Margalit H."/>
            <person name="Martienssen R."/>
            <person name="Nieduszynski C.A."/>
            <person name="Spatafora J.W."/>
            <person name="Friedman N."/>
            <person name="Dalgaard J.Z."/>
            <person name="Baumann P."/>
            <person name="Niki H."/>
            <person name="Regev A."/>
            <person name="Nusbaum C."/>
        </authorList>
    </citation>
    <scope>NUCLEOTIDE SEQUENCE [LARGE SCALE GENOMIC DNA]</scope>
    <source>
        <strain evidence="2">OY26 / ATCC MYA-4695 / CBS 11777 / NBRC 106824 / NRRL Y48691</strain>
    </source>
</reference>
<dbReference type="Proteomes" id="UP000015464">
    <property type="component" value="Unassembled WGS sequence"/>
</dbReference>
<organism evidence="1 2">
    <name type="scientific">Schizosaccharomyces cryophilus (strain OY26 / ATCC MYA-4695 / CBS 11777 / NBRC 106824 / NRRL Y48691)</name>
    <name type="common">Fission yeast</name>
    <dbReference type="NCBI Taxonomy" id="653667"/>
    <lineage>
        <taxon>Eukaryota</taxon>
        <taxon>Fungi</taxon>
        <taxon>Dikarya</taxon>
        <taxon>Ascomycota</taxon>
        <taxon>Taphrinomycotina</taxon>
        <taxon>Schizosaccharomycetes</taxon>
        <taxon>Schizosaccharomycetales</taxon>
        <taxon>Schizosaccharomycetaceae</taxon>
        <taxon>Schizosaccharomyces</taxon>
    </lineage>
</organism>
<dbReference type="GO" id="GO:0006284">
    <property type="term" value="P:base-excision repair"/>
    <property type="evidence" value="ECO:0007669"/>
    <property type="project" value="EnsemblFungi"/>
</dbReference>
<dbReference type="InterPro" id="IPR006551">
    <property type="entry name" value="Polynucleotide_phosphatase"/>
</dbReference>
<gene>
    <name evidence="1" type="ORF">SPOG_00174</name>
</gene>
<keyword evidence="1" id="KW-0418">Kinase</keyword>
<dbReference type="SUPFAM" id="SSF56784">
    <property type="entry name" value="HAD-like"/>
    <property type="match status" value="1"/>
</dbReference>
<dbReference type="SUPFAM" id="SSF52540">
    <property type="entry name" value="P-loop containing nucleoside triphosphate hydrolases"/>
    <property type="match status" value="1"/>
</dbReference>
<dbReference type="OrthoDB" id="19045at2759"/>
<dbReference type="InterPro" id="IPR023214">
    <property type="entry name" value="HAD_sf"/>
</dbReference>
<dbReference type="Gene3D" id="3.40.50.300">
    <property type="entry name" value="P-loop containing nucleotide triphosphate hydrolases"/>
    <property type="match status" value="1"/>
</dbReference>
<dbReference type="OMA" id="AADWKWW"/>
<keyword evidence="2" id="KW-1185">Reference proteome</keyword>
<dbReference type="GO" id="GO:0003690">
    <property type="term" value="F:double-stranded DNA binding"/>
    <property type="evidence" value="ECO:0007669"/>
    <property type="project" value="TreeGrafter"/>
</dbReference>
<dbReference type="AlphaFoldDB" id="S9VZQ9"/>
<evidence type="ECO:0000313" key="1">
    <source>
        <dbReference type="EMBL" id="EPY51749.1"/>
    </source>
</evidence>
<keyword evidence="1" id="KW-0808">Transferase</keyword>
<dbReference type="GO" id="GO:0046404">
    <property type="term" value="F:ATP-dependent polydeoxyribonucleotide 5'-hydroxyl-kinase activity"/>
    <property type="evidence" value="ECO:0007669"/>
    <property type="project" value="EnsemblFungi"/>
</dbReference>
<dbReference type="EMBL" id="KE546990">
    <property type="protein sequence ID" value="EPY51749.1"/>
    <property type="molecule type" value="Genomic_DNA"/>
</dbReference>
<dbReference type="HOGENOM" id="CLU_014938_2_1_1"/>
<proteinExistence type="predicted"/>
<dbReference type="PANTHER" id="PTHR12083">
    <property type="entry name" value="BIFUNCTIONAL POLYNUCLEOTIDE PHOSPHATASE/KINASE"/>
    <property type="match status" value="1"/>
</dbReference>
<dbReference type="FunFam" id="3.40.50.300:FF:000737">
    <property type="entry name" value="Bifunctional polynucleotide phosphatase/kinase"/>
    <property type="match status" value="1"/>
</dbReference>
<dbReference type="Pfam" id="PF13671">
    <property type="entry name" value="AAA_33"/>
    <property type="match status" value="1"/>
</dbReference>
<dbReference type="GO" id="GO:0046403">
    <property type="term" value="F:polynucleotide 3'-phosphatase activity"/>
    <property type="evidence" value="ECO:0007669"/>
    <property type="project" value="EnsemblFungi"/>
</dbReference>
<name>S9VZQ9_SCHCR</name>
<dbReference type="InterPro" id="IPR036412">
    <property type="entry name" value="HAD-like_sf"/>
</dbReference>
<dbReference type="NCBIfam" id="TIGR01662">
    <property type="entry name" value="HAD-SF-IIIA"/>
    <property type="match status" value="1"/>
</dbReference>
<dbReference type="InterPro" id="IPR013954">
    <property type="entry name" value="PNK3P"/>
</dbReference>
<protein>
    <submittedName>
        <fullName evidence="1">DNA kinase/phosphatase Pnk1</fullName>
    </submittedName>
</protein>
<evidence type="ECO:0000313" key="2">
    <source>
        <dbReference type="Proteomes" id="UP000015464"/>
    </source>
</evidence>
<dbReference type="Pfam" id="PF08645">
    <property type="entry name" value="PNK3P"/>
    <property type="match status" value="1"/>
</dbReference>